<evidence type="ECO:0000256" key="4">
    <source>
        <dbReference type="SAM" id="MobiDB-lite"/>
    </source>
</evidence>
<evidence type="ECO:0000256" key="1">
    <source>
        <dbReference type="ARBA" id="ARBA00004123"/>
    </source>
</evidence>
<dbReference type="InterPro" id="IPR005172">
    <property type="entry name" value="CRC"/>
</dbReference>
<organism evidence="5">
    <name type="scientific">Triticum urartu</name>
    <name type="common">Red wild einkorn</name>
    <name type="synonym">Crithodium urartu</name>
    <dbReference type="NCBI Taxonomy" id="4572"/>
    <lineage>
        <taxon>Eukaryota</taxon>
        <taxon>Viridiplantae</taxon>
        <taxon>Streptophyta</taxon>
        <taxon>Embryophyta</taxon>
        <taxon>Tracheophyta</taxon>
        <taxon>Spermatophyta</taxon>
        <taxon>Magnoliopsida</taxon>
        <taxon>Liliopsida</taxon>
        <taxon>Poales</taxon>
        <taxon>Poaceae</taxon>
        <taxon>BOP clade</taxon>
        <taxon>Pooideae</taxon>
        <taxon>Triticodae</taxon>
        <taxon>Triticeae</taxon>
        <taxon>Triticinae</taxon>
        <taxon>Triticum</taxon>
    </lineage>
</organism>
<dbReference type="InterPro" id="IPR033467">
    <property type="entry name" value="Tesmin/TSO1-like_CXC"/>
</dbReference>
<accession>M7ZJ28</accession>
<dbReference type="GO" id="GO:0005634">
    <property type="term" value="C:nucleus"/>
    <property type="evidence" value="ECO:0007669"/>
    <property type="project" value="UniProtKB-SubCell"/>
</dbReference>
<dbReference type="Pfam" id="PF03638">
    <property type="entry name" value="TCR"/>
    <property type="match status" value="1"/>
</dbReference>
<dbReference type="InterPro" id="IPR044522">
    <property type="entry name" value="TSO1-like"/>
</dbReference>
<evidence type="ECO:0000256" key="3">
    <source>
        <dbReference type="ARBA" id="ARBA00023242"/>
    </source>
</evidence>
<gene>
    <name evidence="5" type="ORF">TRIUR3_14039</name>
</gene>
<name>M7ZJ28_TRIUA</name>
<protein>
    <submittedName>
        <fullName evidence="5">Uncharacterized protein</fullName>
    </submittedName>
</protein>
<dbReference type="OMA" id="NNACENQ"/>
<sequence>MDTPDRPRAGAAAGFEDSPVFNFINNLSPIPPPKPQDTSHNVHLFKSSDLAPVSSIFASPHVNPPKESKLLIRDDSVQLSQDSNSPNSVRTRLGSAIRLIKCKNIVSENCSFTCHLNQGPIDSSANRSNSTSKLPQTIQFVGDSSECGKNQNADGKKDLARDQEGIELEGALLDHTGPDKIDSSQPGRIVHENQQCEQQKDGFTAYDGDYLITHESSMDMLRLAPPCETDTQLVNETLNADNVFSGNSLLTDGPSGSYISNAAHDPNLYWDGTVEGPTTDYTPQLLPGACQSQSVSNDQICNAVEEPSDHIPIDQSALSQNMRGMRRRCLFNEKAGAVNKAAKKTSDRHSANTTTPRCKTNSGDKPVRTPPCALPGIGLHLNALAPISTDKIVPQAAQSSINQASNFPCAVSSSTSEPNIVNEDSSQAIVVANADESGQGSPKKKRHKFDDGDGTSCKRCSCKKSKCLKLYCECFHAGVFCSEPCSCQGCLNKPSNMEIVLSTREQIESRNPLAFAPKVIRTSEPGQESGLLMFLLSIEGLGPLSIEEAKQGNEENSACVKEEKKEDDNNQLVICPAANPAPAENVLTTPSAMDIRPLASLPPSSSKRPRSTTKVLGHPSRLCNSQAPLKTDTVLSPFENYAEIMFGVGTSDSLKGGLSPRTSVKVVSPNKKRVSPPRIGTGLSPICKSGRKLILKSIPSFPSLGGDVNNADTKTTLPAP</sequence>
<dbReference type="AlphaFoldDB" id="M7ZJ28"/>
<feature type="region of interest" description="Disordered" evidence="4">
    <location>
        <begin position="340"/>
        <end position="367"/>
    </location>
</feature>
<feature type="compositionally biased region" description="Low complexity" evidence="4">
    <location>
        <begin position="597"/>
        <end position="606"/>
    </location>
</feature>
<dbReference type="PANTHER" id="PTHR46159:SF19">
    <property type="entry name" value="OS12G0605500 PROTEIN"/>
    <property type="match status" value="1"/>
</dbReference>
<feature type="region of interest" description="Disordered" evidence="4">
    <location>
        <begin position="595"/>
        <end position="619"/>
    </location>
</feature>
<dbReference type="PROSITE" id="PS51634">
    <property type="entry name" value="CRC"/>
    <property type="match status" value="1"/>
</dbReference>
<proteinExistence type="inferred from homology"/>
<dbReference type="GO" id="GO:0003700">
    <property type="term" value="F:DNA-binding transcription factor activity"/>
    <property type="evidence" value="ECO:0007669"/>
    <property type="project" value="InterPro"/>
</dbReference>
<comment type="similarity">
    <text evidence="2">Belongs to the lin-54 family.</text>
</comment>
<dbReference type="EMBL" id="KD118615">
    <property type="protein sequence ID" value="EMS59631.1"/>
    <property type="molecule type" value="Genomic_DNA"/>
</dbReference>
<keyword evidence="3" id="KW-0539">Nucleus</keyword>
<feature type="region of interest" description="Disordered" evidence="4">
    <location>
        <begin position="434"/>
        <end position="454"/>
    </location>
</feature>
<dbReference type="eggNOG" id="KOG1171">
    <property type="taxonomic scope" value="Eukaryota"/>
</dbReference>
<feature type="compositionally biased region" description="Polar residues" evidence="4">
    <location>
        <begin position="351"/>
        <end position="363"/>
    </location>
</feature>
<dbReference type="SMART" id="SM01114">
    <property type="entry name" value="CXC"/>
    <property type="match status" value="1"/>
</dbReference>
<evidence type="ECO:0000313" key="5">
    <source>
        <dbReference type="EMBL" id="EMS59631.1"/>
    </source>
</evidence>
<reference evidence="5" key="1">
    <citation type="journal article" date="2013" name="Nature">
        <title>Draft genome of the wheat A-genome progenitor Triticum urartu.</title>
        <authorList>
            <person name="Ling H.Q."/>
            <person name="Zhao S."/>
            <person name="Liu D."/>
            <person name="Wang J."/>
            <person name="Sun H."/>
            <person name="Zhang C."/>
            <person name="Fan H."/>
            <person name="Li D."/>
            <person name="Dong L."/>
            <person name="Tao Y."/>
            <person name="Gao C."/>
            <person name="Wu H."/>
            <person name="Li Y."/>
            <person name="Cui Y."/>
            <person name="Guo X."/>
            <person name="Zheng S."/>
            <person name="Wang B."/>
            <person name="Yu K."/>
            <person name="Liang Q."/>
            <person name="Yang W."/>
            <person name="Lou X."/>
            <person name="Chen J."/>
            <person name="Feng M."/>
            <person name="Jian J."/>
            <person name="Zhang X."/>
            <person name="Luo G."/>
            <person name="Jiang Y."/>
            <person name="Liu J."/>
            <person name="Wang Z."/>
            <person name="Sha Y."/>
            <person name="Zhang B."/>
            <person name="Wu H."/>
            <person name="Tang D."/>
            <person name="Shen Q."/>
            <person name="Xue P."/>
            <person name="Zou S."/>
            <person name="Wang X."/>
            <person name="Liu X."/>
            <person name="Wang F."/>
            <person name="Yang Y."/>
            <person name="An X."/>
            <person name="Dong Z."/>
            <person name="Zhang K."/>
            <person name="Zhang X."/>
            <person name="Luo M.C."/>
            <person name="Dvorak J."/>
            <person name="Tong Y."/>
            <person name="Wang J."/>
            <person name="Yang H."/>
            <person name="Li Z."/>
            <person name="Wang D."/>
            <person name="Zhang A."/>
            <person name="Wang J."/>
        </authorList>
    </citation>
    <scope>NUCLEOTIDE SEQUENCE</scope>
</reference>
<evidence type="ECO:0000256" key="2">
    <source>
        <dbReference type="ARBA" id="ARBA00007267"/>
    </source>
</evidence>
<comment type="subcellular location">
    <subcellularLocation>
        <location evidence="1">Nucleus</location>
    </subcellularLocation>
</comment>
<dbReference type="STRING" id="4572.M7ZJ28"/>
<dbReference type="PANTHER" id="PTHR46159">
    <property type="entry name" value="PROTEIN TESMIN/TSO1-LIKE CXC 2"/>
    <property type="match status" value="1"/>
</dbReference>